<dbReference type="GO" id="GO:0008270">
    <property type="term" value="F:zinc ion binding"/>
    <property type="evidence" value="ECO:0007669"/>
    <property type="project" value="UniProtKB-KW"/>
</dbReference>
<keyword evidence="9" id="KW-1133">Transmembrane helix</keyword>
<evidence type="ECO:0000256" key="3">
    <source>
        <dbReference type="ARBA" id="ARBA00022679"/>
    </source>
</evidence>
<dbReference type="SMART" id="SM00184">
    <property type="entry name" value="RING"/>
    <property type="match status" value="1"/>
</dbReference>
<feature type="domain" description="RING-type" evidence="12">
    <location>
        <begin position="21"/>
        <end position="57"/>
    </location>
</feature>
<dbReference type="GO" id="GO:0016740">
    <property type="term" value="F:transferase activity"/>
    <property type="evidence" value="ECO:0007669"/>
    <property type="project" value="UniProtKB-KW"/>
</dbReference>
<keyword evidence="6 11" id="KW-0863">Zinc-finger</keyword>
<dbReference type="Pfam" id="PF13639">
    <property type="entry name" value="zf-RING_2"/>
    <property type="match status" value="1"/>
</dbReference>
<dbReference type="InterPro" id="IPR017907">
    <property type="entry name" value="Znf_RING_CS"/>
</dbReference>
<comment type="pathway">
    <text evidence="2">Protein modification; protein ubiquitination.</text>
</comment>
<dbReference type="Proteomes" id="UP000250266">
    <property type="component" value="Unassembled WGS sequence"/>
</dbReference>
<evidence type="ECO:0000256" key="1">
    <source>
        <dbReference type="ARBA" id="ARBA00004167"/>
    </source>
</evidence>
<evidence type="ECO:0000256" key="11">
    <source>
        <dbReference type="PROSITE-ProRule" id="PRU00175"/>
    </source>
</evidence>
<dbReference type="AlphaFoldDB" id="A0A8E2EHW9"/>
<dbReference type="PROSITE" id="PS50089">
    <property type="entry name" value="ZF_RING_2"/>
    <property type="match status" value="1"/>
</dbReference>
<keyword evidence="4" id="KW-0812">Transmembrane</keyword>
<keyword evidence="8" id="KW-0862">Zinc</keyword>
<evidence type="ECO:0000256" key="7">
    <source>
        <dbReference type="ARBA" id="ARBA00022786"/>
    </source>
</evidence>
<dbReference type="GO" id="GO:0016020">
    <property type="term" value="C:membrane"/>
    <property type="evidence" value="ECO:0007669"/>
    <property type="project" value="UniProtKB-SubCell"/>
</dbReference>
<organism evidence="13 14">
    <name type="scientific">Lepidopterella palustris CBS 459.81</name>
    <dbReference type="NCBI Taxonomy" id="1314670"/>
    <lineage>
        <taxon>Eukaryota</taxon>
        <taxon>Fungi</taxon>
        <taxon>Dikarya</taxon>
        <taxon>Ascomycota</taxon>
        <taxon>Pezizomycotina</taxon>
        <taxon>Dothideomycetes</taxon>
        <taxon>Pleosporomycetidae</taxon>
        <taxon>Mytilinidiales</taxon>
        <taxon>Argynnaceae</taxon>
        <taxon>Lepidopterella</taxon>
    </lineage>
</organism>
<accession>A0A8E2EHW9</accession>
<proteinExistence type="predicted"/>
<dbReference type="OrthoDB" id="3801154at2759"/>
<evidence type="ECO:0000259" key="12">
    <source>
        <dbReference type="PROSITE" id="PS50089"/>
    </source>
</evidence>
<name>A0A8E2EHW9_9PEZI</name>
<evidence type="ECO:0000313" key="14">
    <source>
        <dbReference type="Proteomes" id="UP000250266"/>
    </source>
</evidence>
<protein>
    <recommendedName>
        <fullName evidence="12">RING-type domain-containing protein</fullName>
    </recommendedName>
</protein>
<dbReference type="SUPFAM" id="SSF57850">
    <property type="entry name" value="RING/U-box"/>
    <property type="match status" value="1"/>
</dbReference>
<keyword evidence="5" id="KW-0479">Metal-binding</keyword>
<dbReference type="Gene3D" id="3.30.40.10">
    <property type="entry name" value="Zinc/RING finger domain, C3HC4 (zinc finger)"/>
    <property type="match status" value="1"/>
</dbReference>
<evidence type="ECO:0000256" key="2">
    <source>
        <dbReference type="ARBA" id="ARBA00004906"/>
    </source>
</evidence>
<evidence type="ECO:0000313" key="13">
    <source>
        <dbReference type="EMBL" id="OCK84101.1"/>
    </source>
</evidence>
<evidence type="ECO:0000256" key="5">
    <source>
        <dbReference type="ARBA" id="ARBA00022723"/>
    </source>
</evidence>
<gene>
    <name evidence="13" type="ORF">K432DRAFT_147882</name>
</gene>
<evidence type="ECO:0000256" key="10">
    <source>
        <dbReference type="ARBA" id="ARBA00023136"/>
    </source>
</evidence>
<dbReference type="InterPro" id="IPR013083">
    <property type="entry name" value="Znf_RING/FYVE/PHD"/>
</dbReference>
<reference evidence="13 14" key="1">
    <citation type="journal article" date="2016" name="Nat. Commun.">
        <title>Ectomycorrhizal ecology is imprinted in the genome of the dominant symbiotic fungus Cenococcum geophilum.</title>
        <authorList>
            <consortium name="DOE Joint Genome Institute"/>
            <person name="Peter M."/>
            <person name="Kohler A."/>
            <person name="Ohm R.A."/>
            <person name="Kuo A."/>
            <person name="Krutzmann J."/>
            <person name="Morin E."/>
            <person name="Arend M."/>
            <person name="Barry K.W."/>
            <person name="Binder M."/>
            <person name="Choi C."/>
            <person name="Clum A."/>
            <person name="Copeland A."/>
            <person name="Grisel N."/>
            <person name="Haridas S."/>
            <person name="Kipfer T."/>
            <person name="LaButti K."/>
            <person name="Lindquist E."/>
            <person name="Lipzen A."/>
            <person name="Maire R."/>
            <person name="Meier B."/>
            <person name="Mihaltcheva S."/>
            <person name="Molinier V."/>
            <person name="Murat C."/>
            <person name="Poggeler S."/>
            <person name="Quandt C.A."/>
            <person name="Sperisen C."/>
            <person name="Tritt A."/>
            <person name="Tisserant E."/>
            <person name="Crous P.W."/>
            <person name="Henrissat B."/>
            <person name="Nehls U."/>
            <person name="Egli S."/>
            <person name="Spatafora J.W."/>
            <person name="Grigoriev I.V."/>
            <person name="Martin F.M."/>
        </authorList>
    </citation>
    <scope>NUCLEOTIDE SEQUENCE [LARGE SCALE GENOMIC DNA]</scope>
    <source>
        <strain evidence="13 14">CBS 459.81</strain>
    </source>
</reference>
<evidence type="ECO:0000256" key="9">
    <source>
        <dbReference type="ARBA" id="ARBA00022989"/>
    </source>
</evidence>
<keyword evidence="10" id="KW-0472">Membrane</keyword>
<dbReference type="PANTHER" id="PTHR45768">
    <property type="entry name" value="E3 UBIQUITIN-PROTEIN LIGASE RNF13-LIKE"/>
    <property type="match status" value="1"/>
</dbReference>
<keyword evidence="7" id="KW-0833">Ubl conjugation pathway</keyword>
<dbReference type="InterPro" id="IPR001841">
    <property type="entry name" value="Znf_RING"/>
</dbReference>
<dbReference type="EMBL" id="KV744845">
    <property type="protein sequence ID" value="OCK84101.1"/>
    <property type="molecule type" value="Genomic_DNA"/>
</dbReference>
<evidence type="ECO:0000256" key="4">
    <source>
        <dbReference type="ARBA" id="ARBA00022692"/>
    </source>
</evidence>
<comment type="subcellular location">
    <subcellularLocation>
        <location evidence="1">Membrane</location>
        <topology evidence="1">Single-pass membrane protein</topology>
    </subcellularLocation>
</comment>
<dbReference type="PROSITE" id="PS00518">
    <property type="entry name" value="ZF_RING_1"/>
    <property type="match status" value="1"/>
</dbReference>
<keyword evidence="3" id="KW-0808">Transferase</keyword>
<evidence type="ECO:0000256" key="8">
    <source>
        <dbReference type="ARBA" id="ARBA00022833"/>
    </source>
</evidence>
<keyword evidence="14" id="KW-1185">Reference proteome</keyword>
<dbReference type="PANTHER" id="PTHR45768:SF18">
    <property type="entry name" value="RING-H2 FINGER PROTEIN ATL47-RELATED"/>
    <property type="match status" value="1"/>
</dbReference>
<sequence length="125" mass="13576">MSEIPPYAFLAEMDGPPATTCGICLSHLPTTEPCAHLFCASCINPWLASHNTCPACRAILFPSGGKPNIRTLAVKAMLVLASAERERVAGVEIVENGKRDVRRVDRGVGGEEERRIGWMKQKWGG</sequence>
<evidence type="ECO:0000256" key="6">
    <source>
        <dbReference type="ARBA" id="ARBA00022771"/>
    </source>
</evidence>